<feature type="transmembrane region" description="Helical" evidence="1">
    <location>
        <begin position="148"/>
        <end position="165"/>
    </location>
</feature>
<organism evidence="3 4">
    <name type="scientific">Thermococcus paralvinellae</name>
    <dbReference type="NCBI Taxonomy" id="582419"/>
    <lineage>
        <taxon>Archaea</taxon>
        <taxon>Methanobacteriati</taxon>
        <taxon>Methanobacteriota</taxon>
        <taxon>Thermococci</taxon>
        <taxon>Thermococcales</taxon>
        <taxon>Thermococcaceae</taxon>
        <taxon>Thermococcus</taxon>
    </lineage>
</organism>
<feature type="transmembrane region" description="Helical" evidence="1">
    <location>
        <begin position="80"/>
        <end position="104"/>
    </location>
</feature>
<dbReference type="PANTHER" id="PTHR23530:SF1">
    <property type="entry name" value="PERMEASE, MAJOR FACILITATOR SUPERFAMILY-RELATED"/>
    <property type="match status" value="1"/>
</dbReference>
<evidence type="ECO:0000313" key="3">
    <source>
        <dbReference type="EMBL" id="HIP88589.1"/>
    </source>
</evidence>
<dbReference type="InterPro" id="IPR036259">
    <property type="entry name" value="MFS_trans_sf"/>
</dbReference>
<feature type="transmembrane region" description="Helical" evidence="1">
    <location>
        <begin position="190"/>
        <end position="211"/>
    </location>
</feature>
<feature type="transmembrane region" description="Helical" evidence="1">
    <location>
        <begin position="255"/>
        <end position="273"/>
    </location>
</feature>
<feature type="transmembrane region" description="Helical" evidence="1">
    <location>
        <begin position="223"/>
        <end position="243"/>
    </location>
</feature>
<accession>A0A832ZEU7</accession>
<proteinExistence type="predicted"/>
<keyword evidence="1" id="KW-0812">Transmembrane</keyword>
<feature type="transmembrane region" description="Helical" evidence="1">
    <location>
        <begin position="320"/>
        <end position="339"/>
    </location>
</feature>
<dbReference type="InterPro" id="IPR011701">
    <property type="entry name" value="MFS"/>
</dbReference>
<keyword evidence="1" id="KW-0472">Membrane</keyword>
<keyword evidence="1" id="KW-1133">Transmembrane helix</keyword>
<protein>
    <submittedName>
        <fullName evidence="3">MFS transporter</fullName>
    </submittedName>
</protein>
<feature type="transmembrane region" description="Helical" evidence="1">
    <location>
        <begin position="279"/>
        <end position="300"/>
    </location>
</feature>
<dbReference type="EMBL" id="DQUR01000040">
    <property type="protein sequence ID" value="HIP88589.1"/>
    <property type="molecule type" value="Genomic_DNA"/>
</dbReference>
<dbReference type="Gene3D" id="1.20.1250.20">
    <property type="entry name" value="MFS general substrate transporter like domains"/>
    <property type="match status" value="1"/>
</dbReference>
<gene>
    <name evidence="3" type="ORF">EYH24_01140</name>
</gene>
<dbReference type="InterPro" id="IPR020846">
    <property type="entry name" value="MFS_dom"/>
</dbReference>
<dbReference type="InterPro" id="IPR053160">
    <property type="entry name" value="MFS_DHA3_Transporter"/>
</dbReference>
<feature type="domain" description="Major facilitator superfamily (MFS) profile" evidence="2">
    <location>
        <begin position="1"/>
        <end position="368"/>
    </location>
</feature>
<evidence type="ECO:0000313" key="4">
    <source>
        <dbReference type="Proteomes" id="UP000653692"/>
    </source>
</evidence>
<feature type="transmembrane region" description="Helical" evidence="1">
    <location>
        <begin position="13"/>
        <end position="33"/>
    </location>
</feature>
<evidence type="ECO:0000256" key="1">
    <source>
        <dbReference type="SAM" id="Phobius"/>
    </source>
</evidence>
<dbReference type="SUPFAM" id="SSF103473">
    <property type="entry name" value="MFS general substrate transporter"/>
    <property type="match status" value="1"/>
</dbReference>
<dbReference type="PROSITE" id="PS50850">
    <property type="entry name" value="MFS"/>
    <property type="match status" value="1"/>
</dbReference>
<name>A0A832ZEU7_9EURY</name>
<feature type="transmembrane region" description="Helical" evidence="1">
    <location>
        <begin position="54"/>
        <end position="74"/>
    </location>
</feature>
<dbReference type="Pfam" id="PF07690">
    <property type="entry name" value="MFS_1"/>
    <property type="match status" value="1"/>
</dbReference>
<dbReference type="GO" id="GO:0022857">
    <property type="term" value="F:transmembrane transporter activity"/>
    <property type="evidence" value="ECO:0007669"/>
    <property type="project" value="InterPro"/>
</dbReference>
<evidence type="ECO:0000259" key="2">
    <source>
        <dbReference type="PROSITE" id="PS50850"/>
    </source>
</evidence>
<dbReference type="AlphaFoldDB" id="A0A832ZEU7"/>
<dbReference type="PANTHER" id="PTHR23530">
    <property type="entry name" value="TRANSPORT PROTEIN-RELATED"/>
    <property type="match status" value="1"/>
</dbReference>
<sequence length="375" mass="41246">MFYSPSPCTYRDFVLYLNSYVTLPWIGLAYSLNRVSNLLLEYPSGVLADKVGRLKSTMLGSFLLGMGMPVLVIFEVPRGYIVILSAVLGGAGMAFISGSLEAWAVDTFGRANLKKLFSNMGTLKNIGGVVASVLAGISVKYMGLKWPLLLSGALGVLSPAMLFFLKDNRGHHDSRTILLKNLKMLRDIRFSMLVLIILLVSSMLSVFFMIWPITLRDVGIHESLLGFVYFVLMTFMAIGSYLARRASNEIKGVRMFLIGGTVITSTIALPLKSNPTKPTAMLILVLLFVFEILIGSYYVFIARLRNSVIPSEIRASASSMISLVNFGVGMVILPLFLALGDLASKWIVCSLLLVFGMIVFELWKTKYTQQAGSKP</sequence>
<reference evidence="3" key="1">
    <citation type="journal article" date="2020" name="ISME J.">
        <title>Gammaproteobacteria mediating utilization of methyl-, sulfur- and petroleum organic compounds in deep ocean hydrothermal plumes.</title>
        <authorList>
            <person name="Zhou Z."/>
            <person name="Liu Y."/>
            <person name="Pan J."/>
            <person name="Cron B.R."/>
            <person name="Toner B.M."/>
            <person name="Anantharaman K."/>
            <person name="Breier J.A."/>
            <person name="Dick G.J."/>
            <person name="Li M."/>
        </authorList>
    </citation>
    <scope>NUCLEOTIDE SEQUENCE</scope>
    <source>
        <strain evidence="3">SZUA-1476</strain>
    </source>
</reference>
<dbReference type="Proteomes" id="UP000653692">
    <property type="component" value="Unassembled WGS sequence"/>
</dbReference>
<comment type="caution">
    <text evidence="3">The sequence shown here is derived from an EMBL/GenBank/DDBJ whole genome shotgun (WGS) entry which is preliminary data.</text>
</comment>
<feature type="transmembrane region" description="Helical" evidence="1">
    <location>
        <begin position="345"/>
        <end position="363"/>
    </location>
</feature>